<protein>
    <recommendedName>
        <fullName evidence="3">Ig-like domain-containing protein</fullName>
    </recommendedName>
</protein>
<dbReference type="AlphaFoldDB" id="A0ABD0RDS4"/>
<evidence type="ECO:0000313" key="2">
    <source>
        <dbReference type="Proteomes" id="UP001529510"/>
    </source>
</evidence>
<accession>A0ABD0RDS4</accession>
<dbReference type="InterPro" id="IPR036179">
    <property type="entry name" value="Ig-like_dom_sf"/>
</dbReference>
<proteinExistence type="predicted"/>
<dbReference type="Gene3D" id="2.60.40.10">
    <property type="entry name" value="Immunoglobulins"/>
    <property type="match status" value="1"/>
</dbReference>
<dbReference type="Proteomes" id="UP001529510">
    <property type="component" value="Unassembled WGS sequence"/>
</dbReference>
<name>A0ABD0RDS4_CIRMR</name>
<comment type="caution">
    <text evidence="1">The sequence shown here is derived from an EMBL/GenBank/DDBJ whole genome shotgun (WGS) entry which is preliminary data.</text>
</comment>
<evidence type="ECO:0008006" key="3">
    <source>
        <dbReference type="Google" id="ProtNLM"/>
    </source>
</evidence>
<dbReference type="InterPro" id="IPR013783">
    <property type="entry name" value="Ig-like_fold"/>
</dbReference>
<feature type="non-terminal residue" evidence="1">
    <location>
        <position position="96"/>
    </location>
</feature>
<evidence type="ECO:0000313" key="1">
    <source>
        <dbReference type="EMBL" id="KAL0196513.1"/>
    </source>
</evidence>
<dbReference type="EMBL" id="JAMKFB020000004">
    <property type="protein sequence ID" value="KAL0196513.1"/>
    <property type="molecule type" value="Genomic_DNA"/>
</dbReference>
<sequence>MCVSGSPPKPTVSVFKDQQEVMEMMEVTEGISVSLRCSTKIFCPWSSSLNENVTERQRQTQTELISDLNFTISYLHHGVTFICTASHQLQQQITTQ</sequence>
<organism evidence="1 2">
    <name type="scientific">Cirrhinus mrigala</name>
    <name type="common">Mrigala</name>
    <dbReference type="NCBI Taxonomy" id="683832"/>
    <lineage>
        <taxon>Eukaryota</taxon>
        <taxon>Metazoa</taxon>
        <taxon>Chordata</taxon>
        <taxon>Craniata</taxon>
        <taxon>Vertebrata</taxon>
        <taxon>Euteleostomi</taxon>
        <taxon>Actinopterygii</taxon>
        <taxon>Neopterygii</taxon>
        <taxon>Teleostei</taxon>
        <taxon>Ostariophysi</taxon>
        <taxon>Cypriniformes</taxon>
        <taxon>Cyprinidae</taxon>
        <taxon>Labeoninae</taxon>
        <taxon>Labeonini</taxon>
        <taxon>Cirrhinus</taxon>
    </lineage>
</organism>
<gene>
    <name evidence="1" type="ORF">M9458_010085</name>
</gene>
<reference evidence="1 2" key="1">
    <citation type="submission" date="2024-05" db="EMBL/GenBank/DDBJ databases">
        <title>Genome sequencing and assembly of Indian major carp, Cirrhinus mrigala (Hamilton, 1822).</title>
        <authorList>
            <person name="Mohindra V."/>
            <person name="Chowdhury L.M."/>
            <person name="Lal K."/>
            <person name="Jena J.K."/>
        </authorList>
    </citation>
    <scope>NUCLEOTIDE SEQUENCE [LARGE SCALE GENOMIC DNA]</scope>
    <source>
        <strain evidence="1">CM1030</strain>
        <tissue evidence="1">Blood</tissue>
    </source>
</reference>
<dbReference type="SUPFAM" id="SSF48726">
    <property type="entry name" value="Immunoglobulin"/>
    <property type="match status" value="1"/>
</dbReference>
<keyword evidence="2" id="KW-1185">Reference proteome</keyword>